<gene>
    <name evidence="1" type="ORF">GCM10011575_38160</name>
</gene>
<comment type="caution">
    <text evidence="1">The sequence shown here is derived from an EMBL/GenBank/DDBJ whole genome shotgun (WGS) entry which is preliminary data.</text>
</comment>
<reference evidence="1" key="1">
    <citation type="journal article" date="2014" name="Int. J. Syst. Evol. Microbiol.">
        <title>Complete genome sequence of Corynebacterium casei LMG S-19264T (=DSM 44701T), isolated from a smear-ripened cheese.</title>
        <authorList>
            <consortium name="US DOE Joint Genome Institute (JGI-PGF)"/>
            <person name="Walter F."/>
            <person name="Albersmeier A."/>
            <person name="Kalinowski J."/>
            <person name="Ruckert C."/>
        </authorList>
    </citation>
    <scope>NUCLEOTIDE SEQUENCE</scope>
    <source>
        <strain evidence="1">CGMCC 4.7306</strain>
    </source>
</reference>
<name>A0A917SG54_9ACTN</name>
<dbReference type="AlphaFoldDB" id="A0A917SG54"/>
<dbReference type="Proteomes" id="UP000613840">
    <property type="component" value="Unassembled WGS sequence"/>
</dbReference>
<dbReference type="EMBL" id="BMMZ01000011">
    <property type="protein sequence ID" value="GGL76364.1"/>
    <property type="molecule type" value="Genomic_DNA"/>
</dbReference>
<protein>
    <submittedName>
        <fullName evidence="1">Uncharacterized protein</fullName>
    </submittedName>
</protein>
<sequence>MPSYSVTDAAGNELTDVGPDVLLAALDEATDHLVLRRDDWPDRSATARRLADGWQIELTEGGTTLVAEMPVTDAALDTLRSWAEEDQWWREAFSWRPATGR</sequence>
<reference evidence="1" key="2">
    <citation type="submission" date="2020-09" db="EMBL/GenBank/DDBJ databases">
        <authorList>
            <person name="Sun Q."/>
            <person name="Zhou Y."/>
        </authorList>
    </citation>
    <scope>NUCLEOTIDE SEQUENCE</scope>
    <source>
        <strain evidence="1">CGMCC 4.7306</strain>
    </source>
</reference>
<keyword evidence="2" id="KW-1185">Reference proteome</keyword>
<proteinExistence type="predicted"/>
<accession>A0A917SG54</accession>
<evidence type="ECO:0000313" key="2">
    <source>
        <dbReference type="Proteomes" id="UP000613840"/>
    </source>
</evidence>
<organism evidence="1 2">
    <name type="scientific">Microlunatus endophyticus</name>
    <dbReference type="NCBI Taxonomy" id="1716077"/>
    <lineage>
        <taxon>Bacteria</taxon>
        <taxon>Bacillati</taxon>
        <taxon>Actinomycetota</taxon>
        <taxon>Actinomycetes</taxon>
        <taxon>Propionibacteriales</taxon>
        <taxon>Propionibacteriaceae</taxon>
        <taxon>Microlunatus</taxon>
    </lineage>
</organism>
<evidence type="ECO:0000313" key="1">
    <source>
        <dbReference type="EMBL" id="GGL76364.1"/>
    </source>
</evidence>
<dbReference type="RefSeq" id="WP_188896978.1">
    <property type="nucleotide sequence ID" value="NZ_BMMZ01000011.1"/>
</dbReference>